<feature type="region of interest" description="Disordered" evidence="1">
    <location>
        <begin position="1"/>
        <end position="64"/>
    </location>
</feature>
<evidence type="ECO:0000256" key="1">
    <source>
        <dbReference type="SAM" id="MobiDB-lite"/>
    </source>
</evidence>
<dbReference type="EMBL" id="CABPSB010000030">
    <property type="protein sequence ID" value="VVE54551.1"/>
    <property type="molecule type" value="Genomic_DNA"/>
</dbReference>
<name>A0A5E4Z009_9BURK</name>
<proteinExistence type="predicted"/>
<feature type="compositionally biased region" description="Polar residues" evidence="1">
    <location>
        <begin position="38"/>
        <end position="58"/>
    </location>
</feature>
<sequence>MKGNKYALPQAKKAVSTAAKGNQSSAAPKVPPVKSAGSKGSSFSVKGLSNSNAGNSGTRKLGNH</sequence>
<evidence type="ECO:0000313" key="2">
    <source>
        <dbReference type="EMBL" id="VVE54551.1"/>
    </source>
</evidence>
<dbReference type="AlphaFoldDB" id="A0A5E4Z009"/>
<protein>
    <submittedName>
        <fullName evidence="2">Uncharacterized protein</fullName>
    </submittedName>
</protein>
<accession>A0A5E4Z009</accession>
<dbReference type="Proteomes" id="UP000406256">
    <property type="component" value="Unassembled WGS sequence"/>
</dbReference>
<reference evidence="2 3" key="1">
    <citation type="submission" date="2019-08" db="EMBL/GenBank/DDBJ databases">
        <authorList>
            <person name="Peeters C."/>
        </authorList>
    </citation>
    <scope>NUCLEOTIDE SEQUENCE [LARGE SCALE GENOMIC DNA]</scope>
    <source>
        <strain evidence="2 3">LMG 31108</strain>
    </source>
</reference>
<organism evidence="2 3">
    <name type="scientific">Pandoraea anhela</name>
    <dbReference type="NCBI Taxonomy" id="2508295"/>
    <lineage>
        <taxon>Bacteria</taxon>
        <taxon>Pseudomonadati</taxon>
        <taxon>Pseudomonadota</taxon>
        <taxon>Betaproteobacteria</taxon>
        <taxon>Burkholderiales</taxon>
        <taxon>Burkholderiaceae</taxon>
        <taxon>Pandoraea</taxon>
    </lineage>
</organism>
<evidence type="ECO:0000313" key="3">
    <source>
        <dbReference type="Proteomes" id="UP000406256"/>
    </source>
</evidence>
<gene>
    <name evidence="2" type="ORF">PAN31108_04939</name>
</gene>
<keyword evidence="3" id="KW-1185">Reference proteome</keyword>